<dbReference type="Pfam" id="PF02298">
    <property type="entry name" value="Cu_bind_like"/>
    <property type="match status" value="1"/>
</dbReference>
<keyword evidence="1" id="KW-1133">Transmembrane helix</keyword>
<dbReference type="Gramene" id="ESQ51564">
    <property type="protein sequence ID" value="ESQ51564"/>
    <property type="gene ID" value="EUTSA_v10017608mg"/>
</dbReference>
<dbReference type="AlphaFoldDB" id="V4M5Q8"/>
<name>V4M5Q8_EUTSA</name>
<evidence type="ECO:0000259" key="3">
    <source>
        <dbReference type="PROSITE" id="PS51485"/>
    </source>
</evidence>
<dbReference type="KEGG" id="eus:EUTSA_v10017608mg"/>
<keyword evidence="2" id="KW-0732">Signal</keyword>
<feature type="signal peptide" evidence="2">
    <location>
        <begin position="1"/>
        <end position="25"/>
    </location>
</feature>
<dbReference type="InterPro" id="IPR008972">
    <property type="entry name" value="Cupredoxin"/>
</dbReference>
<dbReference type="STRING" id="72664.V4M5Q8"/>
<organism evidence="4 5">
    <name type="scientific">Eutrema salsugineum</name>
    <name type="common">Saltwater cress</name>
    <name type="synonym">Sisymbrium salsugineum</name>
    <dbReference type="NCBI Taxonomy" id="72664"/>
    <lineage>
        <taxon>Eukaryota</taxon>
        <taxon>Viridiplantae</taxon>
        <taxon>Streptophyta</taxon>
        <taxon>Embryophyta</taxon>
        <taxon>Tracheophyta</taxon>
        <taxon>Spermatophyta</taxon>
        <taxon>Magnoliopsida</taxon>
        <taxon>eudicotyledons</taxon>
        <taxon>Gunneridae</taxon>
        <taxon>Pentapetalae</taxon>
        <taxon>rosids</taxon>
        <taxon>malvids</taxon>
        <taxon>Brassicales</taxon>
        <taxon>Brassicaceae</taxon>
        <taxon>Eutremeae</taxon>
        <taxon>Eutrema</taxon>
    </lineage>
</organism>
<dbReference type="PROSITE" id="PS51485">
    <property type="entry name" value="PHYTOCYANIN"/>
    <property type="match status" value="1"/>
</dbReference>
<gene>
    <name evidence="4" type="ORF">EUTSA_v10017608mg</name>
</gene>
<dbReference type="Gene3D" id="2.60.40.420">
    <property type="entry name" value="Cupredoxins - blue copper proteins"/>
    <property type="match status" value="1"/>
</dbReference>
<dbReference type="PANTHER" id="PTHR33021:SF382">
    <property type="entry name" value="CUPREDOXIN SUPERFAMILY PROTEIN"/>
    <property type="match status" value="1"/>
</dbReference>
<keyword evidence="1" id="KW-0472">Membrane</keyword>
<feature type="transmembrane region" description="Helical" evidence="1">
    <location>
        <begin position="146"/>
        <end position="162"/>
    </location>
</feature>
<accession>V4M5Q8</accession>
<keyword evidence="5" id="KW-1185">Reference proteome</keyword>
<evidence type="ECO:0000313" key="4">
    <source>
        <dbReference type="EMBL" id="ESQ51564.1"/>
    </source>
</evidence>
<dbReference type="Proteomes" id="UP000030689">
    <property type="component" value="Unassembled WGS sequence"/>
</dbReference>
<dbReference type="GO" id="GO:0005886">
    <property type="term" value="C:plasma membrane"/>
    <property type="evidence" value="ECO:0007669"/>
    <property type="project" value="TreeGrafter"/>
</dbReference>
<evidence type="ECO:0000256" key="1">
    <source>
        <dbReference type="SAM" id="Phobius"/>
    </source>
</evidence>
<feature type="domain" description="Phytocyanin" evidence="3">
    <location>
        <begin position="20"/>
        <end position="111"/>
    </location>
</feature>
<dbReference type="InterPro" id="IPR039391">
    <property type="entry name" value="Phytocyanin-like"/>
</dbReference>
<dbReference type="SUPFAM" id="SSF49503">
    <property type="entry name" value="Cupredoxins"/>
    <property type="match status" value="1"/>
</dbReference>
<dbReference type="GO" id="GO:0009055">
    <property type="term" value="F:electron transfer activity"/>
    <property type="evidence" value="ECO:0007669"/>
    <property type="project" value="InterPro"/>
</dbReference>
<protein>
    <recommendedName>
        <fullName evidence="3">Phytocyanin domain-containing protein</fullName>
    </recommendedName>
</protein>
<evidence type="ECO:0000256" key="2">
    <source>
        <dbReference type="SAM" id="SignalP"/>
    </source>
</evidence>
<dbReference type="PANTHER" id="PTHR33021">
    <property type="entry name" value="BLUE COPPER PROTEIN"/>
    <property type="match status" value="1"/>
</dbReference>
<keyword evidence="1" id="KW-0812">Transmembrane</keyword>
<evidence type="ECO:0000313" key="5">
    <source>
        <dbReference type="Proteomes" id="UP000030689"/>
    </source>
</evidence>
<dbReference type="InterPro" id="IPR003245">
    <property type="entry name" value="Phytocyanin_dom"/>
</dbReference>
<proteinExistence type="predicted"/>
<sequence length="163" mass="17402">MALNQSKSFLASLLILVALFGVTVGGTVHKVGETFKVGDSLVFKYNNEFHDVTEVTPHDFELCVPSKPLAKYQTGSDTVTLTKPGIHHFICGIDILVLPASLGPVSAPVTGPVRSPSSLSSHPPVNAPQYHHQMAPSPLQSGATKLASWIGFSLLALIFAYCY</sequence>
<dbReference type="OMA" id="MALACMV"/>
<dbReference type="EMBL" id="KI517385">
    <property type="protein sequence ID" value="ESQ51564.1"/>
    <property type="molecule type" value="Genomic_DNA"/>
</dbReference>
<reference evidence="4 5" key="1">
    <citation type="journal article" date="2013" name="Front. Plant Sci.">
        <title>The Reference Genome of the Halophytic Plant Eutrema salsugineum.</title>
        <authorList>
            <person name="Yang R."/>
            <person name="Jarvis D.E."/>
            <person name="Chen H."/>
            <person name="Beilstein M.A."/>
            <person name="Grimwood J."/>
            <person name="Jenkins J."/>
            <person name="Shu S."/>
            <person name="Prochnik S."/>
            <person name="Xin M."/>
            <person name="Ma C."/>
            <person name="Schmutz J."/>
            <person name="Wing R.A."/>
            <person name="Mitchell-Olds T."/>
            <person name="Schumaker K.S."/>
            <person name="Wang X."/>
        </authorList>
    </citation>
    <scope>NUCLEOTIDE SEQUENCE [LARGE SCALE GENOMIC DNA]</scope>
</reference>
<feature type="chain" id="PRO_5004722418" description="Phytocyanin domain-containing protein" evidence="2">
    <location>
        <begin position="26"/>
        <end position="163"/>
    </location>
</feature>